<evidence type="ECO:0000313" key="1">
    <source>
        <dbReference type="EMBL" id="MDI2028240.1"/>
    </source>
</evidence>
<accession>A0ABT6PJR2</accession>
<gene>
    <name evidence="1" type="ORF">QFW96_06450</name>
</gene>
<protein>
    <submittedName>
        <fullName evidence="1">Class I SAM-dependent methyltransferase</fullName>
        <ecNumber evidence="1">2.1.1.-</ecNumber>
    </submittedName>
</protein>
<dbReference type="EMBL" id="JASAOF010000002">
    <property type="protein sequence ID" value="MDI2028240.1"/>
    <property type="molecule type" value="Genomic_DNA"/>
</dbReference>
<evidence type="ECO:0000313" key="2">
    <source>
        <dbReference type="Proteomes" id="UP001237595"/>
    </source>
</evidence>
<dbReference type="EC" id="2.1.1.-" evidence="1"/>
<dbReference type="PANTHER" id="PTHR43591">
    <property type="entry name" value="METHYLTRANSFERASE"/>
    <property type="match status" value="1"/>
</dbReference>
<dbReference type="SUPFAM" id="SSF53335">
    <property type="entry name" value="S-adenosyl-L-methionine-dependent methyltransferases"/>
    <property type="match status" value="1"/>
</dbReference>
<dbReference type="GO" id="GO:0008168">
    <property type="term" value="F:methyltransferase activity"/>
    <property type="evidence" value="ECO:0007669"/>
    <property type="project" value="UniProtKB-KW"/>
</dbReference>
<comment type="caution">
    <text evidence="1">The sequence shown here is derived from an EMBL/GenBank/DDBJ whole genome shotgun (WGS) entry which is preliminary data.</text>
</comment>
<dbReference type="GO" id="GO:0032259">
    <property type="term" value="P:methylation"/>
    <property type="evidence" value="ECO:0007669"/>
    <property type="project" value="UniProtKB-KW"/>
</dbReference>
<sequence length="247" mass="26388">MKQDEFRPDVTAAFDGAAGAYDRLVAANPGYHRHLRCSARRMALPGAGSGLRLLDAGCGTGASTAALLATYPRAEIVAVDGSAAMLAGARRKSWPGSVRFVHAPIESPGSAVEPGRFDAIFAAYLIRNLADPDAQLRAFRALLRPGGTLCVHEYSVGDSPLARATWNAVCCGVIIPAGFATTGDAALFRYLRRSVVEFDGVSRFRRRLGDAGLTAVRTATMTGWQRNVVHTFLARRPAESDRGRDGR</sequence>
<keyword evidence="1" id="KW-0489">Methyltransferase</keyword>
<dbReference type="Gene3D" id="3.40.50.150">
    <property type="entry name" value="Vaccinia Virus protein VP39"/>
    <property type="match status" value="1"/>
</dbReference>
<dbReference type="InterPro" id="IPR029063">
    <property type="entry name" value="SAM-dependent_MTases_sf"/>
</dbReference>
<organism evidence="1 2">
    <name type="scientific">Saccharopolyspora ipomoeae</name>
    <dbReference type="NCBI Taxonomy" id="3042027"/>
    <lineage>
        <taxon>Bacteria</taxon>
        <taxon>Bacillati</taxon>
        <taxon>Actinomycetota</taxon>
        <taxon>Actinomycetes</taxon>
        <taxon>Pseudonocardiales</taxon>
        <taxon>Pseudonocardiaceae</taxon>
        <taxon>Saccharopolyspora</taxon>
    </lineage>
</organism>
<dbReference type="Proteomes" id="UP001237595">
    <property type="component" value="Unassembled WGS sequence"/>
</dbReference>
<dbReference type="Pfam" id="PF01209">
    <property type="entry name" value="Ubie_methyltran"/>
    <property type="match status" value="1"/>
</dbReference>
<dbReference type="RefSeq" id="WP_281454605.1">
    <property type="nucleotide sequence ID" value="NZ_JASAOF010000002.1"/>
</dbReference>
<keyword evidence="2" id="KW-1185">Reference proteome</keyword>
<name>A0ABT6PJR2_9PSEU</name>
<reference evidence="1 2" key="1">
    <citation type="submission" date="2023-04" db="EMBL/GenBank/DDBJ databases">
        <title>Draft genome sequence of Saccharopolyspora sp. TS4A08 isolated from sweet potato rhizospheric soil.</title>
        <authorList>
            <person name="Suksaard P."/>
            <person name="Duangmal K."/>
        </authorList>
    </citation>
    <scope>NUCLEOTIDE SEQUENCE [LARGE SCALE GENOMIC DNA]</scope>
    <source>
        <strain evidence="1 2">TS4A08</strain>
    </source>
</reference>
<dbReference type="CDD" id="cd02440">
    <property type="entry name" value="AdoMet_MTases"/>
    <property type="match status" value="1"/>
</dbReference>
<proteinExistence type="predicted"/>
<keyword evidence="1" id="KW-0808">Transferase</keyword>